<dbReference type="EMBL" id="JAHQIW010007421">
    <property type="protein sequence ID" value="KAJ1374264.1"/>
    <property type="molecule type" value="Genomic_DNA"/>
</dbReference>
<reference evidence="1" key="1">
    <citation type="submission" date="2021-06" db="EMBL/GenBank/DDBJ databases">
        <title>Parelaphostrongylus tenuis whole genome reference sequence.</title>
        <authorList>
            <person name="Garwood T.J."/>
            <person name="Larsen P.A."/>
            <person name="Fountain-Jones N.M."/>
            <person name="Garbe J.R."/>
            <person name="Macchietto M.G."/>
            <person name="Kania S.A."/>
            <person name="Gerhold R.W."/>
            <person name="Richards J.E."/>
            <person name="Wolf T.M."/>
        </authorList>
    </citation>
    <scope>NUCLEOTIDE SEQUENCE</scope>
    <source>
        <strain evidence="1">MNPRO001-30</strain>
        <tissue evidence="1">Meninges</tissue>
    </source>
</reference>
<dbReference type="AlphaFoldDB" id="A0AAD5RH50"/>
<dbReference type="Proteomes" id="UP001196413">
    <property type="component" value="Unassembled WGS sequence"/>
</dbReference>
<accession>A0AAD5RH50</accession>
<organism evidence="1 2">
    <name type="scientific">Parelaphostrongylus tenuis</name>
    <name type="common">Meningeal worm</name>
    <dbReference type="NCBI Taxonomy" id="148309"/>
    <lineage>
        <taxon>Eukaryota</taxon>
        <taxon>Metazoa</taxon>
        <taxon>Ecdysozoa</taxon>
        <taxon>Nematoda</taxon>
        <taxon>Chromadorea</taxon>
        <taxon>Rhabditida</taxon>
        <taxon>Rhabditina</taxon>
        <taxon>Rhabditomorpha</taxon>
        <taxon>Strongyloidea</taxon>
        <taxon>Metastrongylidae</taxon>
        <taxon>Parelaphostrongylus</taxon>
    </lineage>
</organism>
<protein>
    <submittedName>
        <fullName evidence="1">Uncharacterized protein</fullName>
    </submittedName>
</protein>
<name>A0AAD5RH50_PARTN</name>
<proteinExistence type="predicted"/>
<keyword evidence="2" id="KW-1185">Reference proteome</keyword>
<gene>
    <name evidence="1" type="ORF">KIN20_036916</name>
</gene>
<evidence type="ECO:0000313" key="1">
    <source>
        <dbReference type="EMBL" id="KAJ1374264.1"/>
    </source>
</evidence>
<evidence type="ECO:0000313" key="2">
    <source>
        <dbReference type="Proteomes" id="UP001196413"/>
    </source>
</evidence>
<comment type="caution">
    <text evidence="1">The sequence shown here is derived from an EMBL/GenBank/DDBJ whole genome shotgun (WGS) entry which is preliminary data.</text>
</comment>
<sequence length="194" mass="22083">MTHVVLQDRGVVGTYFATHALMELSGKATEAEYKISGTWGQSHDEQIQASCKLNCSQENAQLNDIKLHHPVVYPVIPTGEKPSGNLPSEVRVAIESMKKPAIITVPQKHGSFIDLLPYPLERARQRDTISPKLSAALQWIMKSLDWDHESIRFDEKSLSMFCFAVTLSYFRIAPPEQRPCSRYLTKRRRRPDYA</sequence>